<sequence>MFFRKSRRESKAKLEHKLYLAKETPEPIFDLSDCGIRDVPQGIFSICRVFLKVCLRLDSNNLASLSGGGNLTELRLLKILNISHNNFSHLPDELGALVNLQELHAILDVSYNNLKQLPEDIGDLVSLKKLDLIHNNLKQLPTSICGAQRLTHLTLDTAHFEYPPQEVVERGLEALMQYICDDTGIEYKKVENLSDVLVSMEKSESYFDEDDKQLQVMK</sequence>
<dbReference type="PANTHER" id="PTHR48051">
    <property type="match status" value="1"/>
</dbReference>
<comment type="caution">
    <text evidence="3">The sequence shown here is derived from an EMBL/GenBank/DDBJ whole genome shotgun (WGS) entry which is preliminary data.</text>
</comment>
<dbReference type="EMBL" id="JABFTP020000165">
    <property type="protein sequence ID" value="KAL3285364.1"/>
    <property type="molecule type" value="Genomic_DNA"/>
</dbReference>
<proteinExistence type="predicted"/>
<keyword evidence="4" id="KW-1185">Reference proteome</keyword>
<dbReference type="InterPro" id="IPR050216">
    <property type="entry name" value="LRR_domain-containing"/>
</dbReference>
<evidence type="ECO:0000256" key="2">
    <source>
        <dbReference type="ARBA" id="ARBA00022737"/>
    </source>
</evidence>
<dbReference type="InterPro" id="IPR032675">
    <property type="entry name" value="LRR_dom_sf"/>
</dbReference>
<keyword evidence="1" id="KW-0433">Leucine-rich repeat</keyword>
<gene>
    <name evidence="3" type="ORF">HHI36_019472</name>
</gene>
<dbReference type="InterPro" id="IPR001611">
    <property type="entry name" value="Leu-rich_rpt"/>
</dbReference>
<dbReference type="Pfam" id="PF00560">
    <property type="entry name" value="LRR_1"/>
    <property type="match status" value="1"/>
</dbReference>
<dbReference type="PANTHER" id="PTHR48051:SF1">
    <property type="entry name" value="RAS SUPPRESSOR PROTEIN 1"/>
    <property type="match status" value="1"/>
</dbReference>
<dbReference type="Gene3D" id="3.80.10.10">
    <property type="entry name" value="Ribonuclease Inhibitor"/>
    <property type="match status" value="2"/>
</dbReference>
<accession>A0ABD2P309</accession>
<evidence type="ECO:0000313" key="3">
    <source>
        <dbReference type="EMBL" id="KAL3285364.1"/>
    </source>
</evidence>
<reference evidence="3 4" key="1">
    <citation type="journal article" date="2021" name="BMC Biol.">
        <title>Horizontally acquired antibacterial genes associated with adaptive radiation of ladybird beetles.</title>
        <authorList>
            <person name="Li H.S."/>
            <person name="Tang X.F."/>
            <person name="Huang Y.H."/>
            <person name="Xu Z.Y."/>
            <person name="Chen M.L."/>
            <person name="Du X.Y."/>
            <person name="Qiu B.Y."/>
            <person name="Chen P.T."/>
            <person name="Zhang W."/>
            <person name="Slipinski A."/>
            <person name="Escalona H.E."/>
            <person name="Waterhouse R.M."/>
            <person name="Zwick A."/>
            <person name="Pang H."/>
        </authorList>
    </citation>
    <scope>NUCLEOTIDE SEQUENCE [LARGE SCALE GENOMIC DNA]</scope>
    <source>
        <strain evidence="3">SYSU2018</strain>
    </source>
</reference>
<dbReference type="Pfam" id="PF13855">
    <property type="entry name" value="LRR_8"/>
    <property type="match status" value="1"/>
</dbReference>
<dbReference type="InterPro" id="IPR003591">
    <property type="entry name" value="Leu-rich_rpt_typical-subtyp"/>
</dbReference>
<protein>
    <submittedName>
        <fullName evidence="3">Uncharacterized protein</fullName>
    </submittedName>
</protein>
<dbReference type="PROSITE" id="PS51450">
    <property type="entry name" value="LRR"/>
    <property type="match status" value="1"/>
</dbReference>
<name>A0ABD2P309_9CUCU</name>
<evidence type="ECO:0000313" key="4">
    <source>
        <dbReference type="Proteomes" id="UP001516400"/>
    </source>
</evidence>
<dbReference type="AlphaFoldDB" id="A0ABD2P309"/>
<evidence type="ECO:0000256" key="1">
    <source>
        <dbReference type="ARBA" id="ARBA00022614"/>
    </source>
</evidence>
<organism evidence="3 4">
    <name type="scientific">Cryptolaemus montrouzieri</name>
    <dbReference type="NCBI Taxonomy" id="559131"/>
    <lineage>
        <taxon>Eukaryota</taxon>
        <taxon>Metazoa</taxon>
        <taxon>Ecdysozoa</taxon>
        <taxon>Arthropoda</taxon>
        <taxon>Hexapoda</taxon>
        <taxon>Insecta</taxon>
        <taxon>Pterygota</taxon>
        <taxon>Neoptera</taxon>
        <taxon>Endopterygota</taxon>
        <taxon>Coleoptera</taxon>
        <taxon>Polyphaga</taxon>
        <taxon>Cucujiformia</taxon>
        <taxon>Coccinelloidea</taxon>
        <taxon>Coccinellidae</taxon>
        <taxon>Scymninae</taxon>
        <taxon>Scymnini</taxon>
        <taxon>Cryptolaemus</taxon>
    </lineage>
</organism>
<dbReference type="Proteomes" id="UP001516400">
    <property type="component" value="Unassembled WGS sequence"/>
</dbReference>
<keyword evidence="2" id="KW-0677">Repeat</keyword>
<dbReference type="SMART" id="SM00369">
    <property type="entry name" value="LRR_TYP"/>
    <property type="match status" value="3"/>
</dbReference>
<dbReference type="SUPFAM" id="SSF52058">
    <property type="entry name" value="L domain-like"/>
    <property type="match status" value="1"/>
</dbReference>